<dbReference type="GO" id="GO:0005634">
    <property type="term" value="C:nucleus"/>
    <property type="evidence" value="ECO:0007669"/>
    <property type="project" value="InterPro"/>
</dbReference>
<dbReference type="GO" id="GO:0004197">
    <property type="term" value="F:cysteine-type endopeptidase activity"/>
    <property type="evidence" value="ECO:0007669"/>
    <property type="project" value="InterPro"/>
</dbReference>
<name>A0AAW2MXE2_SESRA</name>
<feature type="domain" description="Separase-like TPR repeats region" evidence="2">
    <location>
        <begin position="77"/>
        <end position="271"/>
    </location>
</feature>
<dbReference type="Pfam" id="PF25110">
    <property type="entry name" value="TPR_ESP1"/>
    <property type="match status" value="2"/>
</dbReference>
<dbReference type="Pfam" id="PF25113">
    <property type="entry name" value="TPR_ESP1_2nd"/>
    <property type="match status" value="1"/>
</dbReference>
<accession>A0AAW2MXE2</accession>
<feature type="domain" description="Separase-like second TPR repeats region" evidence="3">
    <location>
        <begin position="281"/>
        <end position="450"/>
    </location>
</feature>
<feature type="region of interest" description="Disordered" evidence="1">
    <location>
        <begin position="1138"/>
        <end position="1172"/>
    </location>
</feature>
<feature type="region of interest" description="Disordered" evidence="1">
    <location>
        <begin position="40"/>
        <end position="62"/>
    </location>
</feature>
<dbReference type="GO" id="GO:0006508">
    <property type="term" value="P:proteolysis"/>
    <property type="evidence" value="ECO:0007669"/>
    <property type="project" value="InterPro"/>
</dbReference>
<feature type="domain" description="Separase-like TPR repeats region" evidence="2">
    <location>
        <begin position="8"/>
        <end position="76"/>
    </location>
</feature>
<dbReference type="EMBL" id="JACGWJ010000021">
    <property type="protein sequence ID" value="KAL0335187.1"/>
    <property type="molecule type" value="Genomic_DNA"/>
</dbReference>
<dbReference type="InterPro" id="IPR056932">
    <property type="entry name" value="TPR_ESP1_2nd"/>
</dbReference>
<dbReference type="InterPro" id="IPR005314">
    <property type="entry name" value="Peptidase_C50"/>
</dbReference>
<evidence type="ECO:0000256" key="1">
    <source>
        <dbReference type="SAM" id="MobiDB-lite"/>
    </source>
</evidence>
<evidence type="ECO:0000313" key="4">
    <source>
        <dbReference type="EMBL" id="KAL0335187.1"/>
    </source>
</evidence>
<dbReference type="GO" id="GO:0051307">
    <property type="term" value="P:meiotic chromosome separation"/>
    <property type="evidence" value="ECO:0007669"/>
    <property type="project" value="TreeGrafter"/>
</dbReference>
<dbReference type="GO" id="GO:0005737">
    <property type="term" value="C:cytoplasm"/>
    <property type="evidence" value="ECO:0007669"/>
    <property type="project" value="TreeGrafter"/>
</dbReference>
<organism evidence="4">
    <name type="scientific">Sesamum radiatum</name>
    <name type="common">Black benniseed</name>
    <dbReference type="NCBI Taxonomy" id="300843"/>
    <lineage>
        <taxon>Eukaryota</taxon>
        <taxon>Viridiplantae</taxon>
        <taxon>Streptophyta</taxon>
        <taxon>Embryophyta</taxon>
        <taxon>Tracheophyta</taxon>
        <taxon>Spermatophyta</taxon>
        <taxon>Magnoliopsida</taxon>
        <taxon>eudicotyledons</taxon>
        <taxon>Gunneridae</taxon>
        <taxon>Pentapetalae</taxon>
        <taxon>asterids</taxon>
        <taxon>lamiids</taxon>
        <taxon>Lamiales</taxon>
        <taxon>Pedaliaceae</taxon>
        <taxon>Sesamum</taxon>
    </lineage>
</organism>
<dbReference type="GO" id="GO:0072686">
    <property type="term" value="C:mitotic spindle"/>
    <property type="evidence" value="ECO:0007669"/>
    <property type="project" value="TreeGrafter"/>
</dbReference>
<dbReference type="InterPro" id="IPR056933">
    <property type="entry name" value="TPR_ESP1"/>
</dbReference>
<protein>
    <submittedName>
        <fullName evidence="4">Separase</fullName>
    </submittedName>
</protein>
<sequence length="1311" mass="148002">MERSSTAEASLLSKLESSVDLTGIRHLFIAHLQPFTPFLKPSTTTAKKPVKSSKSKPPDNPTSIRSLAKQFLSFIHNYRLCLNCLDLIAPELAGKPYSVQLQRIRYIHCLEHWELYKEAEAEGFVVLESLSAIVRGGSKGNSRKSKARLVPELSEDSVDQEVAAVILEIVVTLVKCTSKRRSKVDADYWRVISLVNESEPWFKILDAKDYEKFHHFLETNLHITALFLVAEIKDFGVDLIHDFSIATFKEYKKSSAQDQIYKVALKICSSLFSQRELSSDIILDVLKHVLDFMAAECQVGVEKTTLGFLDLVCYCAYKCLSAAASLCDPVAEHLYRVANALHKDFPHITSILRLYVTGLLASSSSNRSNGEDEEKYKNAPVGSALQVFLNKERLQQVAASINLLNGHFDIGGKGKNSQKREISHSPSYWEALKFLCQSLAEFIYVNRKEIFSDAEITSSWDDLSSIHDVFHQFCYTFLQCLSATERERETTGDNHRVISVVVVAALILSFKTNKNIKESTLLVKHVISTEWLPVKRLKYLYVSLNNIAVILNREKRLKEALKALKLCCQASWNYVVDLCKMHVDKSHASRDDMSEKAIADFAMEASEKVAFLLELNREGNCKIDGIIKECVKCWCVAENLIGMLPTPASLIKEWVKIQFLVSKEEDTELGTTLYSLLSSSEELPKSAIGKLVEEELLAYDEKSYVNPRYCLRMRMRIIDVLLEKVYITNGSNVKKSKILIEKAKVLRANGLARLDECVQCLSNAITTLGYLEIHPSLYDVVIKLFNGKNVPLVKTMSELWKTKRLTHTLCASPVNHMFLETFSKHQSRLCSSAEFWKTFVEEVKPLLIGFHDTNNEIKQAASDLISQVPLSSSSMFLSSNLYYDLSGRLISSGRMIEALTYAKEAHRLRSKLLQQKFEYSVQKMTETFDESGEITEKSYYGIQNFKVNDREVSQGSCDYEGCVLTPWNVLTCYLESTLQVGFVQEILGNASEAEMLLRWGRDVSQFQGLPLLEISFSSVLGKLYCKQKLWSMAEKEMSIAKKILADNCDAISCKKCAYMLEISVNQQFGDLFLSSPCSRELPSAKNLFMAKSLYRSALDKLNLSDWRSCYSTSEEAGAKQVISREKSVSSRTINLLEMNDSLSNDKPENKAELRRSRRTKKELKPASQRQDMVCGHNRRVTRSTHRSLGETCEIGPGDRQIGSAAGLATESLSTTAAGLDHNAPNSESKCSAADFGSDITSLCNKMKCWHCFHSEAVDCNSLNNFIYMNWELVYRKLCLRLLISIGSLILAKLLKKGFVYLSWLDSRIFLS</sequence>
<dbReference type="PANTHER" id="PTHR12792">
    <property type="entry name" value="EXTRA SPINDLE POLES 1-RELATED"/>
    <property type="match status" value="1"/>
</dbReference>
<dbReference type="PANTHER" id="PTHR12792:SF0">
    <property type="entry name" value="SEPARIN"/>
    <property type="match status" value="1"/>
</dbReference>
<comment type="caution">
    <text evidence="4">The sequence shown here is derived from an EMBL/GenBank/DDBJ whole genome shotgun (WGS) entry which is preliminary data.</text>
</comment>
<proteinExistence type="predicted"/>
<feature type="compositionally biased region" description="Basic and acidic residues" evidence="1">
    <location>
        <begin position="1143"/>
        <end position="1154"/>
    </location>
</feature>
<evidence type="ECO:0000259" key="2">
    <source>
        <dbReference type="Pfam" id="PF25110"/>
    </source>
</evidence>
<gene>
    <name evidence="4" type="ORF">Sradi_4730600</name>
</gene>
<evidence type="ECO:0000259" key="3">
    <source>
        <dbReference type="Pfam" id="PF25113"/>
    </source>
</evidence>
<reference evidence="4" key="1">
    <citation type="submission" date="2020-06" db="EMBL/GenBank/DDBJ databases">
        <authorList>
            <person name="Li T."/>
            <person name="Hu X."/>
            <person name="Zhang T."/>
            <person name="Song X."/>
            <person name="Zhang H."/>
            <person name="Dai N."/>
            <person name="Sheng W."/>
            <person name="Hou X."/>
            <person name="Wei L."/>
        </authorList>
    </citation>
    <scope>NUCLEOTIDE SEQUENCE</scope>
    <source>
        <strain evidence="4">G02</strain>
        <tissue evidence="4">Leaf</tissue>
    </source>
</reference>
<reference evidence="4" key="2">
    <citation type="journal article" date="2024" name="Plant">
        <title>Genomic evolution and insights into agronomic trait innovations of Sesamum species.</title>
        <authorList>
            <person name="Miao H."/>
            <person name="Wang L."/>
            <person name="Qu L."/>
            <person name="Liu H."/>
            <person name="Sun Y."/>
            <person name="Le M."/>
            <person name="Wang Q."/>
            <person name="Wei S."/>
            <person name="Zheng Y."/>
            <person name="Lin W."/>
            <person name="Duan Y."/>
            <person name="Cao H."/>
            <person name="Xiong S."/>
            <person name="Wang X."/>
            <person name="Wei L."/>
            <person name="Li C."/>
            <person name="Ma Q."/>
            <person name="Ju M."/>
            <person name="Zhao R."/>
            <person name="Li G."/>
            <person name="Mu C."/>
            <person name="Tian Q."/>
            <person name="Mei H."/>
            <person name="Zhang T."/>
            <person name="Gao T."/>
            <person name="Zhang H."/>
        </authorList>
    </citation>
    <scope>NUCLEOTIDE SEQUENCE</scope>
    <source>
        <strain evidence="4">G02</strain>
    </source>
</reference>